<name>A0A0E9QHT6_ANGAN</name>
<dbReference type="AlphaFoldDB" id="A0A0E9QHT6"/>
<reference evidence="1" key="1">
    <citation type="submission" date="2014-11" db="EMBL/GenBank/DDBJ databases">
        <authorList>
            <person name="Amaro Gonzalez C."/>
        </authorList>
    </citation>
    <scope>NUCLEOTIDE SEQUENCE</scope>
</reference>
<evidence type="ECO:0000313" key="1">
    <source>
        <dbReference type="EMBL" id="JAH15900.1"/>
    </source>
</evidence>
<proteinExistence type="predicted"/>
<sequence length="34" mass="3821">MTKPCAPKMSKRVSVFLETVANKKPALKLKIFKS</sequence>
<dbReference type="EMBL" id="GBXM01092677">
    <property type="protein sequence ID" value="JAH15900.1"/>
    <property type="molecule type" value="Transcribed_RNA"/>
</dbReference>
<protein>
    <submittedName>
        <fullName evidence="1">Uncharacterized protein</fullName>
    </submittedName>
</protein>
<accession>A0A0E9QHT6</accession>
<reference evidence="1" key="2">
    <citation type="journal article" date="2015" name="Fish Shellfish Immunol.">
        <title>Early steps in the European eel (Anguilla anguilla)-Vibrio vulnificus interaction in the gills: Role of the RtxA13 toxin.</title>
        <authorList>
            <person name="Callol A."/>
            <person name="Pajuelo D."/>
            <person name="Ebbesson L."/>
            <person name="Teles M."/>
            <person name="MacKenzie S."/>
            <person name="Amaro C."/>
        </authorList>
    </citation>
    <scope>NUCLEOTIDE SEQUENCE</scope>
</reference>
<organism evidence="1">
    <name type="scientific">Anguilla anguilla</name>
    <name type="common">European freshwater eel</name>
    <name type="synonym">Muraena anguilla</name>
    <dbReference type="NCBI Taxonomy" id="7936"/>
    <lineage>
        <taxon>Eukaryota</taxon>
        <taxon>Metazoa</taxon>
        <taxon>Chordata</taxon>
        <taxon>Craniata</taxon>
        <taxon>Vertebrata</taxon>
        <taxon>Euteleostomi</taxon>
        <taxon>Actinopterygii</taxon>
        <taxon>Neopterygii</taxon>
        <taxon>Teleostei</taxon>
        <taxon>Anguilliformes</taxon>
        <taxon>Anguillidae</taxon>
        <taxon>Anguilla</taxon>
    </lineage>
</organism>